<gene>
    <name evidence="2" type="ORF">Tci_064484</name>
</gene>
<dbReference type="EMBL" id="BKCJ010010644">
    <property type="protein sequence ID" value="GEU92506.1"/>
    <property type="molecule type" value="Genomic_DNA"/>
</dbReference>
<organism evidence="2">
    <name type="scientific">Tanacetum cinerariifolium</name>
    <name type="common">Dalmatian daisy</name>
    <name type="synonym">Chrysanthemum cinerariifolium</name>
    <dbReference type="NCBI Taxonomy" id="118510"/>
    <lineage>
        <taxon>Eukaryota</taxon>
        <taxon>Viridiplantae</taxon>
        <taxon>Streptophyta</taxon>
        <taxon>Embryophyta</taxon>
        <taxon>Tracheophyta</taxon>
        <taxon>Spermatophyta</taxon>
        <taxon>Magnoliopsida</taxon>
        <taxon>eudicotyledons</taxon>
        <taxon>Gunneridae</taxon>
        <taxon>Pentapetalae</taxon>
        <taxon>asterids</taxon>
        <taxon>campanulids</taxon>
        <taxon>Asterales</taxon>
        <taxon>Asteraceae</taxon>
        <taxon>Asteroideae</taxon>
        <taxon>Anthemideae</taxon>
        <taxon>Anthemidinae</taxon>
        <taxon>Tanacetum</taxon>
    </lineage>
</organism>
<feature type="region of interest" description="Disordered" evidence="1">
    <location>
        <begin position="298"/>
        <end position="323"/>
    </location>
</feature>
<feature type="compositionally biased region" description="Basic residues" evidence="1">
    <location>
        <begin position="206"/>
        <end position="221"/>
    </location>
</feature>
<feature type="region of interest" description="Disordered" evidence="1">
    <location>
        <begin position="177"/>
        <end position="271"/>
    </location>
</feature>
<dbReference type="AlphaFoldDB" id="A0A6L2P2I1"/>
<name>A0A6L2P2I1_TANCI</name>
<comment type="caution">
    <text evidence="2">The sequence shown here is derived from an EMBL/GenBank/DDBJ whole genome shotgun (WGS) entry which is preliminary data.</text>
</comment>
<accession>A0A6L2P2I1</accession>
<reference evidence="2" key="1">
    <citation type="journal article" date="2019" name="Sci. Rep.">
        <title>Draft genome of Tanacetum cinerariifolium, the natural source of mosquito coil.</title>
        <authorList>
            <person name="Yamashiro T."/>
            <person name="Shiraishi A."/>
            <person name="Satake H."/>
            <person name="Nakayama K."/>
        </authorList>
    </citation>
    <scope>NUCLEOTIDE SEQUENCE</scope>
</reference>
<evidence type="ECO:0000313" key="2">
    <source>
        <dbReference type="EMBL" id="GEU92506.1"/>
    </source>
</evidence>
<feature type="compositionally biased region" description="Acidic residues" evidence="1">
    <location>
        <begin position="260"/>
        <end position="270"/>
    </location>
</feature>
<proteinExistence type="predicted"/>
<evidence type="ECO:0000256" key="1">
    <source>
        <dbReference type="SAM" id="MobiDB-lite"/>
    </source>
</evidence>
<protein>
    <submittedName>
        <fullName evidence="2">Uncharacterized protein</fullName>
    </submittedName>
</protein>
<sequence length="323" mass="36221">MNLVFTQQVAFKNALVALEKRLKIKKCNARIEFSKPQREETYQVTSDAHKLSPCYLAFLITAEELSYSGKCDMLSAIHTDQMHSLGEHLLLSSIGASLESHQDLIGLGHQELKSYGMYGALIPNEMINQDIKDSKAYKTYLDFATRKATPKKARKLKKVASPSKKLSLILEELAEKPKRAKKPAKKSTTMPTTCVVTRDTPGVSASKKKAPTKKSKQKTHKLYASGSSDGVGSQPKVPDEQQDMISGTKEGTGTIPGVPDNDDEEKEYEEEYVRTRDNYEFTDDDEEYEELYKDVNVRLKDAEHEEERKGDVKMTDAGRDDGT</sequence>